<reference evidence="3 4" key="1">
    <citation type="submission" date="2019-03" db="EMBL/GenBank/DDBJ databases">
        <authorList>
            <consortium name="Pathogen Informatics"/>
        </authorList>
    </citation>
    <scope>NUCLEOTIDE SEQUENCE [LARGE SCALE GENOMIC DNA]</scope>
    <source>
        <strain evidence="3 4">NCTC12993</strain>
    </source>
</reference>
<evidence type="ECO:0000256" key="2">
    <source>
        <dbReference type="SAM" id="SignalP"/>
    </source>
</evidence>
<dbReference type="EMBL" id="CAADJD010000023">
    <property type="protein sequence ID" value="VFS78056.1"/>
    <property type="molecule type" value="Genomic_DNA"/>
</dbReference>
<feature type="compositionally biased region" description="Low complexity" evidence="1">
    <location>
        <begin position="186"/>
        <end position="196"/>
    </location>
</feature>
<evidence type="ECO:0000313" key="3">
    <source>
        <dbReference type="EMBL" id="VFS78056.1"/>
    </source>
</evidence>
<feature type="signal peptide" evidence="2">
    <location>
        <begin position="1"/>
        <end position="23"/>
    </location>
</feature>
<accession>A0A485C158</accession>
<evidence type="ECO:0000256" key="1">
    <source>
        <dbReference type="SAM" id="MobiDB-lite"/>
    </source>
</evidence>
<sequence length="264" mass="28018">MVMMFHMKLSIVALIVLSVSSFAASAVDLSQAQEHAAHMDRYGDAVNNGYEEAKHSQGRDADAMIDTVKGIDSERAQASADLNSAEQAAANAAVQSVANYGTKGNPNLNPQVNNYGTKNNPGLVSQVNPNKNPQAPVYSGTSIRPATGVTVPGYVVSKHPPFAGESWSNGRGTNSGSHDHSGTGNGSNNAANSNSAHGLGGGRSHWWWSFRRWISLLMRGCSKNKRGALIASSINPSIACVRQSIESTILSHRAYRIARVAYGR</sequence>
<organism evidence="3 4">
    <name type="scientific">Kluyvera cryocrescens</name>
    <name type="common">Kluyvera citrophila</name>
    <dbReference type="NCBI Taxonomy" id="580"/>
    <lineage>
        <taxon>Bacteria</taxon>
        <taxon>Pseudomonadati</taxon>
        <taxon>Pseudomonadota</taxon>
        <taxon>Gammaproteobacteria</taxon>
        <taxon>Enterobacterales</taxon>
        <taxon>Enterobacteriaceae</taxon>
        <taxon>Kluyvera</taxon>
    </lineage>
</organism>
<protein>
    <submittedName>
        <fullName evidence="3">Uncharacterized protein</fullName>
    </submittedName>
</protein>
<proteinExistence type="predicted"/>
<keyword evidence="2" id="KW-0732">Signal</keyword>
<gene>
    <name evidence="3" type="ORF">NCTC12993_05681</name>
</gene>
<feature type="region of interest" description="Disordered" evidence="1">
    <location>
        <begin position="165"/>
        <end position="196"/>
    </location>
</feature>
<feature type="chain" id="PRO_5019800143" evidence="2">
    <location>
        <begin position="24"/>
        <end position="264"/>
    </location>
</feature>
<dbReference type="AlphaFoldDB" id="A0A485C158"/>
<feature type="compositionally biased region" description="Polar residues" evidence="1">
    <location>
        <begin position="166"/>
        <end position="176"/>
    </location>
</feature>
<keyword evidence="4" id="KW-1185">Reference proteome</keyword>
<dbReference type="Proteomes" id="UP000401081">
    <property type="component" value="Unassembled WGS sequence"/>
</dbReference>
<evidence type="ECO:0000313" key="4">
    <source>
        <dbReference type="Proteomes" id="UP000401081"/>
    </source>
</evidence>
<name>A0A485C158_KLUCR</name>